<dbReference type="GO" id="GO:0020037">
    <property type="term" value="F:heme binding"/>
    <property type="evidence" value="ECO:0007669"/>
    <property type="project" value="UniProtKB-UniRule"/>
</dbReference>
<dbReference type="Gene3D" id="1.10.420.10">
    <property type="entry name" value="Peroxidase, domain 2"/>
    <property type="match status" value="1"/>
</dbReference>
<dbReference type="SUPFAM" id="SSF48113">
    <property type="entry name" value="Heme-dependent peroxidases"/>
    <property type="match status" value="1"/>
</dbReference>
<dbReference type="GO" id="GO:0005576">
    <property type="term" value="C:extracellular region"/>
    <property type="evidence" value="ECO:0007669"/>
    <property type="project" value="UniProtKB-SubCell"/>
</dbReference>
<feature type="binding site" evidence="13">
    <location>
        <position position="83"/>
    </location>
    <ligand>
        <name>Ca(2+)</name>
        <dbReference type="ChEBI" id="CHEBI:29108"/>
        <label>1</label>
    </ligand>
</feature>
<dbReference type="PRINTS" id="PR00461">
    <property type="entry name" value="PLPEROXIDASE"/>
</dbReference>
<dbReference type="CDD" id="cd00693">
    <property type="entry name" value="secretory_peroxidase"/>
    <property type="match status" value="1"/>
</dbReference>
<dbReference type="FunFam" id="1.10.420.10:FF:000001">
    <property type="entry name" value="Peroxidase"/>
    <property type="match status" value="1"/>
</dbReference>
<organism evidence="18 19">
    <name type="scientific">Malus domestica</name>
    <name type="common">Apple</name>
    <name type="synonym">Pyrus malus</name>
    <dbReference type="NCBI Taxonomy" id="3750"/>
    <lineage>
        <taxon>Eukaryota</taxon>
        <taxon>Viridiplantae</taxon>
        <taxon>Streptophyta</taxon>
        <taxon>Embryophyta</taxon>
        <taxon>Tracheophyta</taxon>
        <taxon>Spermatophyta</taxon>
        <taxon>Magnoliopsida</taxon>
        <taxon>eudicotyledons</taxon>
        <taxon>Gunneridae</taxon>
        <taxon>Pentapetalae</taxon>
        <taxon>rosids</taxon>
        <taxon>fabids</taxon>
        <taxon>Rosales</taxon>
        <taxon>Rosaceae</taxon>
        <taxon>Amygdaloideae</taxon>
        <taxon>Maleae</taxon>
        <taxon>Malus</taxon>
    </lineage>
</organism>
<feature type="binding site" evidence="13">
    <location>
        <position position="220"/>
    </location>
    <ligand>
        <name>Ca(2+)</name>
        <dbReference type="ChEBI" id="CHEBI:29108"/>
        <label>2</label>
    </ligand>
</feature>
<feature type="binding site" evidence="13">
    <location>
        <position position="76"/>
    </location>
    <ligand>
        <name>Ca(2+)</name>
        <dbReference type="ChEBI" id="CHEBI:29108"/>
        <label>1</label>
    </ligand>
</feature>
<evidence type="ECO:0000256" key="15">
    <source>
        <dbReference type="PIRSR" id="PIRSR600823-5"/>
    </source>
</evidence>
<feature type="binding site" evidence="13">
    <location>
        <position position="274"/>
    </location>
    <ligand>
        <name>Ca(2+)</name>
        <dbReference type="ChEBI" id="CHEBI:29108"/>
        <label>2</label>
    </ligand>
</feature>
<keyword evidence="5 16" id="KW-0575">Peroxidase</keyword>
<dbReference type="InterPro" id="IPR000823">
    <property type="entry name" value="Peroxidase_pln"/>
</dbReference>
<feature type="binding site" evidence="12">
    <location>
        <position position="189"/>
    </location>
    <ligand>
        <name>substrate</name>
    </ligand>
</feature>
<comment type="cofactor">
    <cofactor evidence="13 16">
        <name>Ca(2+)</name>
        <dbReference type="ChEBI" id="CHEBI:29108"/>
    </cofactor>
    <text evidence="13 16">Binds 2 calcium ions per subunit.</text>
</comment>
<dbReference type="GO" id="GO:0046872">
    <property type="term" value="F:metal ion binding"/>
    <property type="evidence" value="ECO:0007669"/>
    <property type="project" value="UniProtKB-UniRule"/>
</dbReference>
<dbReference type="GO" id="GO:0140825">
    <property type="term" value="F:lactoperoxidase activity"/>
    <property type="evidence" value="ECO:0007669"/>
    <property type="project" value="UniProtKB-EC"/>
</dbReference>
<evidence type="ECO:0000256" key="10">
    <source>
        <dbReference type="ARBA" id="ARBA00023157"/>
    </source>
</evidence>
<feature type="chain" id="PRO_5019610547" description="Peroxidase" evidence="16">
    <location>
        <begin position="34"/>
        <end position="355"/>
    </location>
</feature>
<evidence type="ECO:0000256" key="9">
    <source>
        <dbReference type="ARBA" id="ARBA00023004"/>
    </source>
</evidence>
<feature type="binding site" evidence="13">
    <location>
        <position position="271"/>
    </location>
    <ligand>
        <name>Ca(2+)</name>
        <dbReference type="ChEBI" id="CHEBI:29108"/>
        <label>2</label>
    </ligand>
</feature>
<keyword evidence="9 13" id="KW-0408">Iron</keyword>
<dbReference type="GO" id="GO:0006979">
    <property type="term" value="P:response to oxidative stress"/>
    <property type="evidence" value="ECO:0007669"/>
    <property type="project" value="UniProtKB-UniRule"/>
</dbReference>
<feature type="binding site" evidence="13">
    <location>
        <position position="81"/>
    </location>
    <ligand>
        <name>Ca(2+)</name>
        <dbReference type="ChEBI" id="CHEBI:29108"/>
        <label>1</label>
    </ligand>
</feature>
<comment type="subcellular location">
    <subcellularLocation>
        <location evidence="16">Secreted</location>
    </subcellularLocation>
</comment>
<evidence type="ECO:0000256" key="16">
    <source>
        <dbReference type="RuleBase" id="RU362060"/>
    </source>
</evidence>
<dbReference type="PRINTS" id="PR00458">
    <property type="entry name" value="PEROXIDASE"/>
</dbReference>
<reference evidence="18 19" key="1">
    <citation type="submission" date="2018-10" db="EMBL/GenBank/DDBJ databases">
        <title>A high-quality apple genome assembly.</title>
        <authorList>
            <person name="Hu J."/>
        </authorList>
    </citation>
    <scope>NUCLEOTIDE SEQUENCE [LARGE SCALE GENOMIC DNA]</scope>
    <source>
        <strain evidence="19">cv. HFTH1</strain>
        <tissue evidence="18">Young leaf</tissue>
    </source>
</reference>
<evidence type="ECO:0000256" key="4">
    <source>
        <dbReference type="ARBA" id="ARBA00012313"/>
    </source>
</evidence>
<keyword evidence="13 16" id="KW-0106">Calcium</keyword>
<keyword evidence="7 13" id="KW-0479">Metal-binding</keyword>
<evidence type="ECO:0000313" key="18">
    <source>
        <dbReference type="EMBL" id="RXH81227.1"/>
    </source>
</evidence>
<evidence type="ECO:0000259" key="17">
    <source>
        <dbReference type="PROSITE" id="PS50873"/>
    </source>
</evidence>
<evidence type="ECO:0000256" key="2">
    <source>
        <dbReference type="ARBA" id="ARBA00002322"/>
    </source>
</evidence>
<dbReference type="PROSITE" id="PS00436">
    <property type="entry name" value="PEROXIDASE_2"/>
    <property type="match status" value="1"/>
</dbReference>
<dbReference type="PANTHER" id="PTHR31388:SF139">
    <property type="entry name" value="PEROXIDASE 53"/>
    <property type="match status" value="1"/>
</dbReference>
<dbReference type="Gene3D" id="1.10.520.10">
    <property type="match status" value="1"/>
</dbReference>
<dbReference type="Pfam" id="PF00141">
    <property type="entry name" value="peroxidase"/>
    <property type="match status" value="1"/>
</dbReference>
<feature type="binding site" evidence="13">
    <location>
        <position position="85"/>
    </location>
    <ligand>
        <name>Ca(2+)</name>
        <dbReference type="ChEBI" id="CHEBI:29108"/>
        <label>1</label>
    </ligand>
</feature>
<dbReference type="InterPro" id="IPR033905">
    <property type="entry name" value="Secretory_peroxidase"/>
</dbReference>
<accession>A0A498IGV2</accession>
<evidence type="ECO:0000256" key="12">
    <source>
        <dbReference type="PIRSR" id="PIRSR600823-2"/>
    </source>
</evidence>
<evidence type="ECO:0000256" key="5">
    <source>
        <dbReference type="ARBA" id="ARBA00022559"/>
    </source>
</evidence>
<evidence type="ECO:0000256" key="13">
    <source>
        <dbReference type="PIRSR" id="PIRSR600823-3"/>
    </source>
</evidence>
<dbReference type="PANTHER" id="PTHR31388">
    <property type="entry name" value="PEROXIDASE 72-RELATED"/>
    <property type="match status" value="1"/>
</dbReference>
<comment type="similarity">
    <text evidence="3">Belongs to the peroxidase family. Ascorbate peroxidase subfamily.</text>
</comment>
<feature type="disulfide bond" evidence="15">
    <location>
        <begin position="226"/>
        <end position="258"/>
    </location>
</feature>
<dbReference type="GO" id="GO:0042744">
    <property type="term" value="P:hydrogen peroxide catabolic process"/>
    <property type="evidence" value="ECO:0007669"/>
    <property type="project" value="UniProtKB-KW"/>
</dbReference>
<keyword evidence="10 15" id="KW-1015">Disulfide bond</keyword>
<evidence type="ECO:0000256" key="7">
    <source>
        <dbReference type="ARBA" id="ARBA00022723"/>
    </source>
</evidence>
<dbReference type="EC" id="1.11.1.7" evidence="4 16"/>
<keyword evidence="16" id="KW-0376">Hydrogen peroxide</keyword>
<comment type="cofactor">
    <cofactor evidence="13 16">
        <name>heme b</name>
        <dbReference type="ChEBI" id="CHEBI:60344"/>
    </cofactor>
    <text evidence="13 16">Binds 1 heme b (iron(II)-protoporphyrin IX) group per subunit.</text>
</comment>
<evidence type="ECO:0000256" key="1">
    <source>
        <dbReference type="ARBA" id="ARBA00000189"/>
    </source>
</evidence>
<comment type="similarity">
    <text evidence="16">Belongs to the peroxidase family. Classical plant (class III) peroxidase subfamily.</text>
</comment>
<dbReference type="EMBL" id="RDQH01000338">
    <property type="protein sequence ID" value="RXH81227.1"/>
    <property type="molecule type" value="Genomic_DNA"/>
</dbReference>
<gene>
    <name evidence="18" type="ORF">DVH24_005141</name>
</gene>
<keyword evidence="8 16" id="KW-0560">Oxidoreductase</keyword>
<comment type="function">
    <text evidence="2">Removal of H(2)O(2), oxidation of toxic reductants, biosynthesis and degradation of lignin, suberization, auxin catabolism, response to environmental stresses such as wounding, pathogen attack and oxidative stress. These functions might be dependent on each isozyme/isoform in each plant tissue.</text>
</comment>
<dbReference type="InterPro" id="IPR002016">
    <property type="entry name" value="Haem_peroxidase"/>
</dbReference>
<comment type="catalytic activity">
    <reaction evidence="1 16">
        <text>2 a phenolic donor + H2O2 = 2 a phenolic radical donor + 2 H2O</text>
        <dbReference type="Rhea" id="RHEA:56136"/>
        <dbReference type="ChEBI" id="CHEBI:15377"/>
        <dbReference type="ChEBI" id="CHEBI:16240"/>
        <dbReference type="ChEBI" id="CHEBI:139520"/>
        <dbReference type="ChEBI" id="CHEBI:139521"/>
        <dbReference type="EC" id="1.11.1.7"/>
    </reaction>
</comment>
<keyword evidence="19" id="KW-1185">Reference proteome</keyword>
<dbReference type="InterPro" id="IPR019793">
    <property type="entry name" value="Peroxidases_heam-ligand_BS"/>
</dbReference>
<name>A0A498IGV2_MALDO</name>
<feature type="binding site" description="axial binding residue" evidence="13">
    <location>
        <position position="219"/>
    </location>
    <ligand>
        <name>heme b</name>
        <dbReference type="ChEBI" id="CHEBI:60344"/>
    </ligand>
    <ligandPart>
        <name>Fe</name>
        <dbReference type="ChEBI" id="CHEBI:18248"/>
    </ligandPart>
</feature>
<feature type="binding site" evidence="13">
    <location>
        <position position="98"/>
    </location>
    <ligand>
        <name>Ca(2+)</name>
        <dbReference type="ChEBI" id="CHEBI:29108"/>
        <label>1</label>
    </ligand>
</feature>
<feature type="domain" description="Plant heme peroxidase family profile" evidence="17">
    <location>
        <begin position="34"/>
        <end position="353"/>
    </location>
</feature>
<evidence type="ECO:0000256" key="14">
    <source>
        <dbReference type="PIRSR" id="PIRSR600823-4"/>
    </source>
</evidence>
<evidence type="ECO:0000256" key="3">
    <source>
        <dbReference type="ARBA" id="ARBA00006873"/>
    </source>
</evidence>
<feature type="binding site" evidence="13">
    <location>
        <position position="79"/>
    </location>
    <ligand>
        <name>Ca(2+)</name>
        <dbReference type="ChEBI" id="CHEBI:29108"/>
        <label>1</label>
    </ligand>
</feature>
<feature type="site" description="Transition state stabilizer" evidence="14">
    <location>
        <position position="71"/>
    </location>
</feature>
<keyword evidence="16" id="KW-0964">Secreted</keyword>
<evidence type="ECO:0000256" key="6">
    <source>
        <dbReference type="ARBA" id="ARBA00022617"/>
    </source>
</evidence>
<feature type="disulfide bond" evidence="15">
    <location>
        <begin position="77"/>
        <end position="82"/>
    </location>
</feature>
<dbReference type="InterPro" id="IPR010255">
    <property type="entry name" value="Haem_peroxidase_sf"/>
</dbReference>
<dbReference type="PROSITE" id="PS00435">
    <property type="entry name" value="PEROXIDASE_1"/>
    <property type="match status" value="1"/>
</dbReference>
<protein>
    <recommendedName>
        <fullName evidence="4 16">Peroxidase</fullName>
        <ecNumber evidence="4 16">1.11.1.7</ecNumber>
    </recommendedName>
</protein>
<feature type="disulfide bond" evidence="15">
    <location>
        <begin position="44"/>
        <end position="125"/>
    </location>
</feature>
<proteinExistence type="inferred from homology"/>
<sequence>MSSSSSSSTTRSLALATTYVVVLLLLHVPNSNAQLNSTFYSTTCPNVTSIVRSAVQQALQSDSRIGASLIRLHFHDCFVNGCDASILLDKNGTIQQSEKDAAPNTNSARGFDVVDNIKTALENSCPGVVSCADLLALAAEASVSLVSHTSVVHEIDVITLQSGGPSWNALLGRRDSLTANQAGANTSIPSPFEGLANITSKFSAVGLNTNDLVALSGAHTFGRAQCRTFSNRLYNFNGTGNPDPTLNSSYLTTLQQTCPQNGSGTALANLDLSTPDAFDNNYFTNLQNNEGLLQSDQELFSTAGAATVSIVNSFSSNQSAFFASFAQSMINMGNISPLVGTSGEIRLDCKNVNGG</sequence>
<feature type="active site" description="Proton acceptor" evidence="11">
    <location>
        <position position="75"/>
    </location>
</feature>
<dbReference type="AlphaFoldDB" id="A0A498IGV2"/>
<dbReference type="STRING" id="3750.A0A498IGV2"/>
<dbReference type="Proteomes" id="UP000290289">
    <property type="component" value="Chromosome 12"/>
</dbReference>
<feature type="signal peptide" evidence="16">
    <location>
        <begin position="1"/>
        <end position="33"/>
    </location>
</feature>
<evidence type="ECO:0000256" key="11">
    <source>
        <dbReference type="PIRSR" id="PIRSR600823-1"/>
    </source>
</evidence>
<keyword evidence="6 16" id="KW-0349">Heme</keyword>
<feature type="binding site" evidence="13">
    <location>
        <position position="279"/>
    </location>
    <ligand>
        <name>Ca(2+)</name>
        <dbReference type="ChEBI" id="CHEBI:29108"/>
        <label>2</label>
    </ligand>
</feature>
<keyword evidence="16" id="KW-0732">Signal</keyword>
<evidence type="ECO:0000313" key="19">
    <source>
        <dbReference type="Proteomes" id="UP000290289"/>
    </source>
</evidence>
<feature type="disulfide bond" evidence="15">
    <location>
        <begin position="131"/>
        <end position="349"/>
    </location>
</feature>
<dbReference type="PROSITE" id="PS50873">
    <property type="entry name" value="PEROXIDASE_4"/>
    <property type="match status" value="1"/>
</dbReference>
<dbReference type="InterPro" id="IPR019794">
    <property type="entry name" value="Peroxidases_AS"/>
</dbReference>
<comment type="caution">
    <text evidence="18">The sequence shown here is derived from an EMBL/GenBank/DDBJ whole genome shotgun (WGS) entry which is preliminary data.</text>
</comment>
<evidence type="ECO:0000256" key="8">
    <source>
        <dbReference type="ARBA" id="ARBA00023002"/>
    </source>
</evidence>